<dbReference type="Gene3D" id="3.40.50.880">
    <property type="match status" value="1"/>
</dbReference>
<name>A0A1B8ZFJ8_9FLAO</name>
<evidence type="ECO:0000256" key="2">
    <source>
        <dbReference type="ARBA" id="ARBA00023239"/>
    </source>
</evidence>
<keyword evidence="5" id="KW-0315">Glutamine amidotransferase</keyword>
<dbReference type="SUPFAM" id="SSF52317">
    <property type="entry name" value="Class I glutamine amidotransferase-like"/>
    <property type="match status" value="1"/>
</dbReference>
<reference evidence="7" key="1">
    <citation type="submission" date="2016-07" db="EMBL/GenBank/DDBJ databases">
        <authorList>
            <person name="Florea S."/>
            <person name="Webb J.S."/>
            <person name="Jaromczyk J."/>
            <person name="Schardl C.L."/>
        </authorList>
    </citation>
    <scope>NUCLEOTIDE SEQUENCE [LARGE SCALE GENOMIC DNA]</scope>
    <source>
        <strain evidence="7">CC-VM-7</strain>
    </source>
</reference>
<evidence type="ECO:0000313" key="5">
    <source>
        <dbReference type="EMBL" id="MEE6128499.1"/>
    </source>
</evidence>
<dbReference type="Proteomes" id="UP000093432">
    <property type="component" value="Unassembled WGS sequence"/>
</dbReference>
<evidence type="ECO:0000259" key="4">
    <source>
        <dbReference type="Pfam" id="PF01965"/>
    </source>
</evidence>
<comment type="caution">
    <text evidence="6">The sequence shown here is derived from an EMBL/GenBank/DDBJ whole genome shotgun (WGS) entry which is preliminary data.</text>
</comment>
<dbReference type="EMBL" id="MAYG01000023">
    <property type="protein sequence ID" value="OCA70307.1"/>
    <property type="molecule type" value="Genomic_DNA"/>
</dbReference>
<dbReference type="GO" id="GO:0005737">
    <property type="term" value="C:cytoplasm"/>
    <property type="evidence" value="ECO:0007669"/>
    <property type="project" value="TreeGrafter"/>
</dbReference>
<dbReference type="STRING" id="651561.BBI00_20620"/>
<dbReference type="GO" id="GO:0019243">
    <property type="term" value="P:methylglyoxal catabolic process to D-lactate via S-lactoyl-glutathione"/>
    <property type="evidence" value="ECO:0007669"/>
    <property type="project" value="TreeGrafter"/>
</dbReference>
<dbReference type="EMBL" id="JAZGJU010000028">
    <property type="protein sequence ID" value="MEE6128499.1"/>
    <property type="molecule type" value="Genomic_DNA"/>
</dbReference>
<dbReference type="PANTHER" id="PTHR48094">
    <property type="entry name" value="PROTEIN/NUCLEIC ACID DEGLYCASE DJ-1-RELATED"/>
    <property type="match status" value="1"/>
</dbReference>
<dbReference type="Pfam" id="PF01965">
    <property type="entry name" value="DJ-1_PfpI"/>
    <property type="match status" value="1"/>
</dbReference>
<dbReference type="GO" id="GO:0019172">
    <property type="term" value="F:glyoxalase III activity"/>
    <property type="evidence" value="ECO:0007669"/>
    <property type="project" value="TreeGrafter"/>
</dbReference>
<dbReference type="InterPro" id="IPR050325">
    <property type="entry name" value="Prot/Nucl_acid_deglycase"/>
</dbReference>
<comment type="similarity">
    <text evidence="3">Belongs to the peptidase C56 family. HSP31-like subfamily.</text>
</comment>
<dbReference type="OrthoDB" id="9792284at2"/>
<feature type="domain" description="DJ-1/PfpI" evidence="4">
    <location>
        <begin position="28"/>
        <end position="220"/>
    </location>
</feature>
<reference evidence="5 8" key="3">
    <citation type="submission" date="2024-01" db="EMBL/GenBank/DDBJ databases">
        <title>Whole genome of Chryseobacterium arthrosphaerae NNCa 2741.</title>
        <authorList>
            <person name="Boriskina E.V."/>
            <person name="Gordinskaya N.A."/>
            <person name="Kropotov V.S."/>
            <person name="Alekseeva A.E."/>
            <person name="Makhova M.A."/>
            <person name="Kryazhev D.V."/>
            <person name="Shkurkina I.S."/>
        </authorList>
    </citation>
    <scope>NUCLEOTIDE SEQUENCE [LARGE SCALE GENOMIC DNA]</scope>
    <source>
        <strain evidence="5 8">NNCa 2741</strain>
    </source>
</reference>
<evidence type="ECO:0000256" key="3">
    <source>
        <dbReference type="ARBA" id="ARBA00038493"/>
    </source>
</evidence>
<dbReference type="InterPro" id="IPR002818">
    <property type="entry name" value="DJ-1/PfpI"/>
</dbReference>
<dbReference type="PANTHER" id="PTHR48094:SF11">
    <property type="entry name" value="GLUTATHIONE-INDEPENDENT GLYOXALASE HSP31-RELATED"/>
    <property type="match status" value="1"/>
</dbReference>
<keyword evidence="2" id="KW-0456">Lyase</keyword>
<organism evidence="6 7">
    <name type="scientific">Chryseobacterium arthrosphaerae</name>
    <dbReference type="NCBI Taxonomy" id="651561"/>
    <lineage>
        <taxon>Bacteria</taxon>
        <taxon>Pseudomonadati</taxon>
        <taxon>Bacteroidota</taxon>
        <taxon>Flavobacteriia</taxon>
        <taxon>Flavobacteriales</taxon>
        <taxon>Weeksellaceae</taxon>
        <taxon>Chryseobacterium group</taxon>
        <taxon>Chryseobacterium</taxon>
    </lineage>
</organism>
<reference evidence="6" key="2">
    <citation type="submission" date="2016-07" db="EMBL/GenBank/DDBJ databases">
        <authorList>
            <person name="Jeong J.-J."/>
            <person name="Kim D.W."/>
            <person name="Sang M.K."/>
            <person name="Choi I.-G."/>
            <person name="Kim K.D."/>
        </authorList>
    </citation>
    <scope>NUCLEOTIDE SEQUENCE</scope>
    <source>
        <strain evidence="6">CC-VM-7</strain>
    </source>
</reference>
<evidence type="ECO:0000313" key="8">
    <source>
        <dbReference type="Proteomes" id="UP001350005"/>
    </source>
</evidence>
<accession>A0A1B8ZFJ8</accession>
<evidence type="ECO:0000313" key="7">
    <source>
        <dbReference type="Proteomes" id="UP000093432"/>
    </source>
</evidence>
<dbReference type="InterPro" id="IPR029062">
    <property type="entry name" value="Class_I_gatase-like"/>
</dbReference>
<dbReference type="CDD" id="cd03141">
    <property type="entry name" value="GATase1_Hsp31_like"/>
    <property type="match status" value="1"/>
</dbReference>
<keyword evidence="1" id="KW-0346">Stress response</keyword>
<gene>
    <name evidence="6" type="ORF">BBI00_20620</name>
    <name evidence="5" type="ORF">V2E39_13980</name>
</gene>
<evidence type="ECO:0000313" key="6">
    <source>
        <dbReference type="EMBL" id="OCA70307.1"/>
    </source>
</evidence>
<protein>
    <submittedName>
        <fullName evidence="6">Thiamine biosynthesis protein ThiJ</fullName>
    </submittedName>
    <submittedName>
        <fullName evidence="5">Type 1 glutamine amidotransferase domain-containing protein</fullName>
    </submittedName>
</protein>
<evidence type="ECO:0000256" key="1">
    <source>
        <dbReference type="ARBA" id="ARBA00023016"/>
    </source>
</evidence>
<proteinExistence type="inferred from homology"/>
<dbReference type="RefSeq" id="WP_065400796.1">
    <property type="nucleotide sequence ID" value="NZ_JAKYXJ010000012.1"/>
</dbReference>
<dbReference type="AlphaFoldDB" id="A0A1B8ZFJ8"/>
<dbReference type="Proteomes" id="UP001350005">
    <property type="component" value="Unassembled WGS sequence"/>
</dbReference>
<keyword evidence="8" id="KW-1185">Reference proteome</keyword>
<sequence>MKKKILFVVTSHDKKGSTGEDTGYYLGEVSHPWEVLYKAGYEIDFVSPKGGTPPVDGFDLKDPVNKEFWENKEYKNKIDHSMTPSQVDPKEYSTIFYAGGHGAMWDFADNKELAAIASEIYENGGIVAGVCHGPAGLVNIRLNNGKYLVDGKKINAFTNEEESEVKLTNVVPFLLENRLKERGAQFEKSGLWQNHVVADQRVITGQNPQSAKSVGEAILKELHNKSF</sequence>